<keyword evidence="3" id="KW-1185">Reference proteome</keyword>
<dbReference type="SUPFAM" id="SSF49265">
    <property type="entry name" value="Fibronectin type III"/>
    <property type="match status" value="2"/>
</dbReference>
<dbReference type="InterPro" id="IPR036116">
    <property type="entry name" value="FN3_sf"/>
</dbReference>
<evidence type="ECO:0000259" key="1">
    <source>
        <dbReference type="PROSITE" id="PS50853"/>
    </source>
</evidence>
<evidence type="ECO:0000313" key="2">
    <source>
        <dbReference type="EMBL" id="UXP33660.1"/>
    </source>
</evidence>
<dbReference type="EMBL" id="CP106679">
    <property type="protein sequence ID" value="UXP33660.1"/>
    <property type="molecule type" value="Genomic_DNA"/>
</dbReference>
<sequence>MISKIYHIVLLFVLLNVPLFLWAQETQVIGIEAKAKVSQGRIYLRWAPENAVSWQLANKYGYTIERFRIMQNGRLVDSPERKVLLPYALKPSPLENWEPYSDDDYVGVAAQAIYGESFEVEEPSATEMMRVINASRELENRFSFALYAADMSIKAAELSGLFVSDQEVYAGEKYVYKIYVSSPVATHVSDTASIYIGLADEVPLPQPFDVKVAFEDQVSVISWNAQIHQKVYNTYWVERSDDGTSFKSITDVPIVSTYQRNPSERIYKGDSLSANGIRYYYRVIGVDAFGFEGPPSEIVDGTGLPVFKIAPTIASHEISETQEVTLYWKVPQVDLSLLHSFSISRESGSTGFNAPIANDLPAKTRQFTDSLPHSSNYYIVTAHDDYGRKIASFPYMVQLDDSIPPSRPVGLKGSISDLGIVSLTWDENTESDLRGYKVYKSNYADEDGFIELPGQMVTQALVEDSIALDNLTEKIYYRVKAFDKRQNPSEFSDIIELKKPDLIPPVSPVFTNIKNDSLGILVQWENSPSEDMELQLLYRRAADQSDWELVYTQQDGFTFYLDEESEHNTRYAYTLIAVDDDGLESLPAKPVTMLRKKLNPYPSITSLNHVVDQEKKTIVLSWSYNQDDVVKYRLYKSVGDSALQLYKELPVAQSVSNQFVDQYTGDSQLAYSLQAVFESGEMSVLSKKLNVEL</sequence>
<organism evidence="2 3">
    <name type="scientific">Reichenbachiella agarivorans</name>
    <dbReference type="NCBI Taxonomy" id="2979464"/>
    <lineage>
        <taxon>Bacteria</taxon>
        <taxon>Pseudomonadati</taxon>
        <taxon>Bacteroidota</taxon>
        <taxon>Cytophagia</taxon>
        <taxon>Cytophagales</taxon>
        <taxon>Reichenbachiellaceae</taxon>
        <taxon>Reichenbachiella</taxon>
    </lineage>
</organism>
<accession>A0ABY6CZJ6</accession>
<gene>
    <name evidence="2" type="ORF">N6H18_06800</name>
</gene>
<evidence type="ECO:0000313" key="3">
    <source>
        <dbReference type="Proteomes" id="UP001065174"/>
    </source>
</evidence>
<proteinExistence type="predicted"/>
<dbReference type="PROSITE" id="PS50853">
    <property type="entry name" value="FN3"/>
    <property type="match status" value="1"/>
</dbReference>
<feature type="domain" description="Fibronectin type-III" evidence="1">
    <location>
        <begin position="504"/>
        <end position="598"/>
    </location>
</feature>
<protein>
    <recommendedName>
        <fullName evidence="1">Fibronectin type-III domain-containing protein</fullName>
    </recommendedName>
</protein>
<dbReference type="Proteomes" id="UP001065174">
    <property type="component" value="Chromosome"/>
</dbReference>
<dbReference type="RefSeq" id="WP_262311089.1">
    <property type="nucleotide sequence ID" value="NZ_CP106679.1"/>
</dbReference>
<name>A0ABY6CZJ6_9BACT</name>
<dbReference type="InterPro" id="IPR003961">
    <property type="entry name" value="FN3_dom"/>
</dbReference>
<reference evidence="2" key="1">
    <citation type="submission" date="2022-09" db="EMBL/GenBank/DDBJ databases">
        <title>Comparative genomics and taxonomic characterization of three novel marine species of genus Reichenbachiella exhibiting antioxidant and polysaccharide degradation activities.</title>
        <authorList>
            <person name="Muhammad N."/>
            <person name="Lee Y.-J."/>
            <person name="Ko J."/>
            <person name="Kim S.-G."/>
        </authorList>
    </citation>
    <scope>NUCLEOTIDE SEQUENCE</scope>
    <source>
        <strain evidence="2">BKB1-1</strain>
    </source>
</reference>
<dbReference type="Gene3D" id="2.60.40.10">
    <property type="entry name" value="Immunoglobulins"/>
    <property type="match status" value="3"/>
</dbReference>
<dbReference type="InterPro" id="IPR013783">
    <property type="entry name" value="Ig-like_fold"/>
</dbReference>